<dbReference type="EMBL" id="QKYT01000401">
    <property type="protein sequence ID" value="RIA85834.1"/>
    <property type="molecule type" value="Genomic_DNA"/>
</dbReference>
<dbReference type="AlphaFoldDB" id="A0A397ST34"/>
<comment type="caution">
    <text evidence="2">The sequence shown here is derived from an EMBL/GenBank/DDBJ whole genome shotgun (WGS) entry which is preliminary data.</text>
</comment>
<feature type="transmembrane region" description="Helical" evidence="1">
    <location>
        <begin position="198"/>
        <end position="220"/>
    </location>
</feature>
<keyword evidence="1" id="KW-0472">Membrane</keyword>
<evidence type="ECO:0000313" key="2">
    <source>
        <dbReference type="EMBL" id="RIA85834.1"/>
    </source>
</evidence>
<keyword evidence="1" id="KW-1133">Transmembrane helix</keyword>
<keyword evidence="3" id="KW-1185">Reference proteome</keyword>
<keyword evidence="1" id="KW-0812">Transmembrane</keyword>
<organism evidence="2 3">
    <name type="scientific">Glomus cerebriforme</name>
    <dbReference type="NCBI Taxonomy" id="658196"/>
    <lineage>
        <taxon>Eukaryota</taxon>
        <taxon>Fungi</taxon>
        <taxon>Fungi incertae sedis</taxon>
        <taxon>Mucoromycota</taxon>
        <taxon>Glomeromycotina</taxon>
        <taxon>Glomeromycetes</taxon>
        <taxon>Glomerales</taxon>
        <taxon>Glomeraceae</taxon>
        <taxon>Glomus</taxon>
    </lineage>
</organism>
<sequence length="420" mass="47955">MNKNISFTFLFLIICIIISTVPVIAVESPLSSISNNGECPFPLISLNSAGLSKTKTSLCSNDCCLPCPIANNFYKKNQIDLIFNVLSVIRIISFICVLIMVISYIVLPNKREHPAITVLCFNISLLIFTGVTFFYVGNIKRVQCADLITQATIGNNTLCGVQGIIVVFSTFLLILWCFLLILHLHFQIVWRSNIIQKYHLISQILVIVIALTFTILPSAMKKFSFEFGAVCLVSSDYMNILFWYPLAFFAIPGFLIHFYTFIFIAKSECMMSQDYEDDSTLVNSKSSMNVTRQEIVRAIRIQWRALMLALVLLVTFTIYWSFVVSEVYKLKPENFNPPKPWFLAWLNCIYENGIKNVNAQNICSSYAIDHIPNIAYLIIAETLTSILGLSIFIIFGTSIDLWSEWKLYFFNKFDRQNTWA</sequence>
<dbReference type="STRING" id="658196.A0A397ST34"/>
<name>A0A397ST34_9GLOM</name>
<dbReference type="PANTHER" id="PTHR31787:SF3">
    <property type="entry name" value="FRIZZLED AND SMOOTHENED-LIKE PROTEIN H"/>
    <property type="match status" value="1"/>
</dbReference>
<feature type="transmembrane region" description="Helical" evidence="1">
    <location>
        <begin position="301"/>
        <end position="322"/>
    </location>
</feature>
<feature type="transmembrane region" description="Helical" evidence="1">
    <location>
        <begin position="81"/>
        <end position="107"/>
    </location>
</feature>
<dbReference type="InterPro" id="IPR050949">
    <property type="entry name" value="GPCR_Fz/Smo-like"/>
</dbReference>
<feature type="transmembrane region" description="Helical" evidence="1">
    <location>
        <begin position="114"/>
        <end position="136"/>
    </location>
</feature>
<evidence type="ECO:0000256" key="1">
    <source>
        <dbReference type="SAM" id="Phobius"/>
    </source>
</evidence>
<feature type="transmembrane region" description="Helical" evidence="1">
    <location>
        <begin position="374"/>
        <end position="402"/>
    </location>
</feature>
<dbReference type="Proteomes" id="UP000265703">
    <property type="component" value="Unassembled WGS sequence"/>
</dbReference>
<evidence type="ECO:0000313" key="3">
    <source>
        <dbReference type="Proteomes" id="UP000265703"/>
    </source>
</evidence>
<dbReference type="PANTHER" id="PTHR31787">
    <property type="entry name" value="G-PROTEIN-COUPLED RECEPTOR GPCR FAMILY PROTEIN"/>
    <property type="match status" value="1"/>
</dbReference>
<feature type="transmembrane region" description="Helical" evidence="1">
    <location>
        <begin position="240"/>
        <end position="265"/>
    </location>
</feature>
<protein>
    <recommendedName>
        <fullName evidence="4">G-protein coupled receptors family 2 profile 2 domain-containing protein</fullName>
    </recommendedName>
</protein>
<feature type="transmembrane region" description="Helical" evidence="1">
    <location>
        <begin position="7"/>
        <end position="26"/>
    </location>
</feature>
<gene>
    <name evidence="2" type="ORF">C1645_879044</name>
</gene>
<dbReference type="Gene3D" id="1.20.1070.10">
    <property type="entry name" value="Rhodopsin 7-helix transmembrane proteins"/>
    <property type="match status" value="1"/>
</dbReference>
<evidence type="ECO:0008006" key="4">
    <source>
        <dbReference type="Google" id="ProtNLM"/>
    </source>
</evidence>
<dbReference type="OrthoDB" id="26203at2759"/>
<feature type="transmembrane region" description="Helical" evidence="1">
    <location>
        <begin position="164"/>
        <end position="186"/>
    </location>
</feature>
<proteinExistence type="predicted"/>
<reference evidence="2 3" key="1">
    <citation type="submission" date="2018-06" db="EMBL/GenBank/DDBJ databases">
        <title>Comparative genomics reveals the genomic features of Rhizophagus irregularis, R. cerebriforme, R. diaphanum and Gigaspora rosea, and their symbiotic lifestyle signature.</title>
        <authorList>
            <person name="Morin E."/>
            <person name="San Clemente H."/>
            <person name="Chen E.C.H."/>
            <person name="De La Providencia I."/>
            <person name="Hainaut M."/>
            <person name="Kuo A."/>
            <person name="Kohler A."/>
            <person name="Murat C."/>
            <person name="Tang N."/>
            <person name="Roy S."/>
            <person name="Loubradou J."/>
            <person name="Henrissat B."/>
            <person name="Grigoriev I.V."/>
            <person name="Corradi N."/>
            <person name="Roux C."/>
            <person name="Martin F.M."/>
        </authorList>
    </citation>
    <scope>NUCLEOTIDE SEQUENCE [LARGE SCALE GENOMIC DNA]</scope>
    <source>
        <strain evidence="2 3">DAOM 227022</strain>
    </source>
</reference>
<accession>A0A397ST34</accession>